<dbReference type="EMBL" id="NMUH01007961">
    <property type="protein sequence ID" value="MQM18091.1"/>
    <property type="molecule type" value="Genomic_DNA"/>
</dbReference>
<sequence length="65" mass="7222">MLCIANKSLYSKVRRIDRIDRTAFSVARRAQASIATCFAPVWPPVGLQIGPQRGPLMVNKEVPLI</sequence>
<comment type="caution">
    <text evidence="1">The sequence shown here is derived from an EMBL/GenBank/DDBJ whole genome shotgun (WGS) entry which is preliminary data.</text>
</comment>
<organism evidence="1 2">
    <name type="scientific">Colocasia esculenta</name>
    <name type="common">Wild taro</name>
    <name type="synonym">Arum esculentum</name>
    <dbReference type="NCBI Taxonomy" id="4460"/>
    <lineage>
        <taxon>Eukaryota</taxon>
        <taxon>Viridiplantae</taxon>
        <taxon>Streptophyta</taxon>
        <taxon>Embryophyta</taxon>
        <taxon>Tracheophyta</taxon>
        <taxon>Spermatophyta</taxon>
        <taxon>Magnoliopsida</taxon>
        <taxon>Liliopsida</taxon>
        <taxon>Araceae</taxon>
        <taxon>Aroideae</taxon>
        <taxon>Colocasieae</taxon>
        <taxon>Colocasia</taxon>
    </lineage>
</organism>
<proteinExistence type="predicted"/>
<keyword evidence="2" id="KW-1185">Reference proteome</keyword>
<evidence type="ECO:0000313" key="2">
    <source>
        <dbReference type="Proteomes" id="UP000652761"/>
    </source>
</evidence>
<dbReference type="Proteomes" id="UP000652761">
    <property type="component" value="Unassembled WGS sequence"/>
</dbReference>
<protein>
    <submittedName>
        <fullName evidence="1">Uncharacterized protein</fullName>
    </submittedName>
</protein>
<evidence type="ECO:0000313" key="1">
    <source>
        <dbReference type="EMBL" id="MQM18091.1"/>
    </source>
</evidence>
<accession>A0A843XFS1</accession>
<reference evidence="1" key="1">
    <citation type="submission" date="2017-07" db="EMBL/GenBank/DDBJ databases">
        <title>Taro Niue Genome Assembly and Annotation.</title>
        <authorList>
            <person name="Atibalentja N."/>
            <person name="Keating K."/>
            <person name="Fields C.J."/>
        </authorList>
    </citation>
    <scope>NUCLEOTIDE SEQUENCE</scope>
    <source>
        <strain evidence="1">Niue_2</strain>
        <tissue evidence="1">Leaf</tissue>
    </source>
</reference>
<gene>
    <name evidence="1" type="ORF">Taro_051078</name>
</gene>
<name>A0A843XFS1_COLES</name>
<dbReference type="AlphaFoldDB" id="A0A843XFS1"/>